<dbReference type="SUPFAM" id="SSF55874">
    <property type="entry name" value="ATPase domain of HSP90 chaperone/DNA topoisomerase II/histidine kinase"/>
    <property type="match status" value="1"/>
</dbReference>
<dbReference type="PANTHER" id="PTHR43065">
    <property type="entry name" value="SENSOR HISTIDINE KINASE"/>
    <property type="match status" value="1"/>
</dbReference>
<dbReference type="EC" id="2.7.13.3" evidence="2"/>
<feature type="transmembrane region" description="Helical" evidence="4">
    <location>
        <begin position="108"/>
        <end position="131"/>
    </location>
</feature>
<comment type="catalytic activity">
    <reaction evidence="1">
        <text>ATP + protein L-histidine = ADP + protein N-phospho-L-histidine.</text>
        <dbReference type="EC" id="2.7.13.3"/>
    </reaction>
</comment>
<dbReference type="InterPro" id="IPR036890">
    <property type="entry name" value="HATPase_C_sf"/>
</dbReference>
<reference evidence="6 7" key="1">
    <citation type="submission" date="2019-11" db="EMBL/GenBank/DDBJ databases">
        <title>Venatorbacter sp. nov. a predator of Campylobacter and other Gram-negative bacteria.</title>
        <authorList>
            <person name="Saeedi A."/>
            <person name="Cummings N.J."/>
            <person name="Connerton I.F."/>
            <person name="Connerton P.L."/>
        </authorList>
    </citation>
    <scope>NUCLEOTIDE SEQUENCE [LARGE SCALE GENOMIC DNA]</scope>
    <source>
        <strain evidence="6">XL5</strain>
    </source>
</reference>
<keyword evidence="3" id="KW-0597">Phosphoprotein</keyword>
<dbReference type="Pfam" id="PF25323">
    <property type="entry name" value="6TM_PilS"/>
    <property type="match status" value="1"/>
</dbReference>
<dbReference type="EMBL" id="CP046056">
    <property type="protein sequence ID" value="QQD23415.1"/>
    <property type="molecule type" value="Genomic_DNA"/>
</dbReference>
<dbReference type="Pfam" id="PF00512">
    <property type="entry name" value="HisKA"/>
    <property type="match status" value="1"/>
</dbReference>
<dbReference type="Gene3D" id="3.30.565.10">
    <property type="entry name" value="Histidine kinase-like ATPase, C-terminal domain"/>
    <property type="match status" value="1"/>
</dbReference>
<dbReference type="KEGG" id="vcw:GJQ55_02475"/>
<dbReference type="PROSITE" id="PS50109">
    <property type="entry name" value="HIS_KIN"/>
    <property type="match status" value="1"/>
</dbReference>
<evidence type="ECO:0000256" key="1">
    <source>
        <dbReference type="ARBA" id="ARBA00000085"/>
    </source>
</evidence>
<dbReference type="SMART" id="SM00388">
    <property type="entry name" value="HisKA"/>
    <property type="match status" value="1"/>
</dbReference>
<feature type="transmembrane region" description="Helical" evidence="4">
    <location>
        <begin position="77"/>
        <end position="96"/>
    </location>
</feature>
<evidence type="ECO:0000313" key="7">
    <source>
        <dbReference type="Proteomes" id="UP000596074"/>
    </source>
</evidence>
<dbReference type="AlphaFoldDB" id="A0A9X7YME3"/>
<protein>
    <recommendedName>
        <fullName evidence="2">histidine kinase</fullName>
        <ecNumber evidence="2">2.7.13.3</ecNumber>
    </recommendedName>
</protein>
<feature type="transmembrane region" description="Helical" evidence="4">
    <location>
        <begin position="50"/>
        <end position="71"/>
    </location>
</feature>
<dbReference type="SUPFAM" id="SSF47384">
    <property type="entry name" value="Homodimeric domain of signal transducing histidine kinase"/>
    <property type="match status" value="1"/>
</dbReference>
<dbReference type="PRINTS" id="PR00344">
    <property type="entry name" value="BCTRLSENSOR"/>
</dbReference>
<accession>A0A9X7YME3</accession>
<feature type="transmembrane region" description="Helical" evidence="4">
    <location>
        <begin position="20"/>
        <end position="38"/>
    </location>
</feature>
<dbReference type="InterPro" id="IPR036097">
    <property type="entry name" value="HisK_dim/P_sf"/>
</dbReference>
<dbReference type="InterPro" id="IPR003661">
    <property type="entry name" value="HisK_dim/P_dom"/>
</dbReference>
<evidence type="ECO:0000313" key="6">
    <source>
        <dbReference type="EMBL" id="QQD23415.1"/>
    </source>
</evidence>
<feature type="transmembrane region" description="Helical" evidence="4">
    <location>
        <begin position="151"/>
        <end position="171"/>
    </location>
</feature>
<dbReference type="InterPro" id="IPR003594">
    <property type="entry name" value="HATPase_dom"/>
</dbReference>
<dbReference type="InterPro" id="IPR005467">
    <property type="entry name" value="His_kinase_dom"/>
</dbReference>
<sequence length="517" mass="56578">MKAWFSGGMIVRGKQLLQLYSYYSLLLALLLMITAGLDRSGTFVGNVRPVLMLSAASAYVVVAALFAALASRRPDPQAAVGYVFVEVALLAAMMLASGGLGSGFSSLLLIPLVISNLLAPGVLGFGVAAWITLAVFYTEYIQPQDINAAEVVRAGSYGLLAFVLAILTQGVSRRLNSALSLASEQASHLRRLQRFSQQALLDMPDGIIACDPGHKILLLNERAGQWFNLQQGDILPADLRFYGEQKLLEHHGENLLLRKVAVGHPDSGDYLLEIEDSARLAAEAQQIKLASLGRLTASIAHEIRNPLSALRQAAQLLEETPYLQESEKQLTQIIEQHCLRINRTIEDVLQLSRRGKSSIETLRLAPWLTHFTGQFKAQHSAVPFHLDLHCSDDILVRFDADHLQQILHNLCANALRYACRHSGNNARLHIVAVALRTHKVQLDIMDNGGGVSAEQLPHLFEPFHTSEHNGTGLGLYLCRELCEANEARIQYYPVAGGACFRLTLNTPADIHSPGLSA</sequence>
<dbReference type="PANTHER" id="PTHR43065:SF52">
    <property type="entry name" value="SENSOR PROTEIN KINASE PILS"/>
    <property type="match status" value="1"/>
</dbReference>
<evidence type="ECO:0000256" key="4">
    <source>
        <dbReference type="SAM" id="Phobius"/>
    </source>
</evidence>
<evidence type="ECO:0000256" key="2">
    <source>
        <dbReference type="ARBA" id="ARBA00012438"/>
    </source>
</evidence>
<proteinExistence type="predicted"/>
<dbReference type="CDD" id="cd00082">
    <property type="entry name" value="HisKA"/>
    <property type="match status" value="1"/>
</dbReference>
<name>A0A9X7YME3_9GAMM</name>
<feature type="domain" description="Histidine kinase" evidence="5">
    <location>
        <begin position="298"/>
        <end position="508"/>
    </location>
</feature>
<keyword evidence="4" id="KW-1133">Transmembrane helix</keyword>
<dbReference type="SMART" id="SM00387">
    <property type="entry name" value="HATPase_c"/>
    <property type="match status" value="1"/>
</dbReference>
<dbReference type="Pfam" id="PF02518">
    <property type="entry name" value="HATPase_c"/>
    <property type="match status" value="1"/>
</dbReference>
<dbReference type="InterPro" id="IPR004358">
    <property type="entry name" value="Sig_transdc_His_kin-like_C"/>
</dbReference>
<evidence type="ECO:0000259" key="5">
    <source>
        <dbReference type="PROSITE" id="PS50109"/>
    </source>
</evidence>
<gene>
    <name evidence="6" type="ORF">GJQ55_02475</name>
</gene>
<keyword evidence="7" id="KW-1185">Reference proteome</keyword>
<dbReference type="Proteomes" id="UP000596074">
    <property type="component" value="Chromosome"/>
</dbReference>
<dbReference type="GO" id="GO:0000155">
    <property type="term" value="F:phosphorelay sensor kinase activity"/>
    <property type="evidence" value="ECO:0007669"/>
    <property type="project" value="InterPro"/>
</dbReference>
<dbReference type="Gene3D" id="1.10.287.130">
    <property type="match status" value="1"/>
</dbReference>
<keyword evidence="4" id="KW-0472">Membrane</keyword>
<dbReference type="RefSeq" id="WP_228345939.1">
    <property type="nucleotide sequence ID" value="NZ_CP046056.1"/>
</dbReference>
<evidence type="ECO:0000256" key="3">
    <source>
        <dbReference type="ARBA" id="ARBA00022553"/>
    </source>
</evidence>
<organism evidence="6 7">
    <name type="scientific">Venatoribacter cucullus</name>
    <dbReference type="NCBI Taxonomy" id="2661630"/>
    <lineage>
        <taxon>Bacteria</taxon>
        <taxon>Pseudomonadati</taxon>
        <taxon>Pseudomonadota</taxon>
        <taxon>Gammaproteobacteria</taxon>
        <taxon>Oceanospirillales</taxon>
        <taxon>Oceanospirillaceae</taxon>
        <taxon>Venatoribacter</taxon>
    </lineage>
</organism>
<keyword evidence="4" id="KW-0812">Transmembrane</keyword>
<dbReference type="Gene3D" id="3.30.450.20">
    <property type="entry name" value="PAS domain"/>
    <property type="match status" value="1"/>
</dbReference>